<feature type="region of interest" description="Disordered" evidence="4">
    <location>
        <begin position="40"/>
        <end position="73"/>
    </location>
</feature>
<dbReference type="GO" id="GO:0006508">
    <property type="term" value="P:proteolysis"/>
    <property type="evidence" value="ECO:0007669"/>
    <property type="project" value="UniProtKB-KW"/>
</dbReference>
<dbReference type="PRINTS" id="PR00834">
    <property type="entry name" value="PROTEASES2C"/>
</dbReference>
<proteinExistence type="inferred from homology"/>
<dbReference type="SUPFAM" id="SSF50156">
    <property type="entry name" value="PDZ domain-like"/>
    <property type="match status" value="1"/>
</dbReference>
<evidence type="ECO:0000259" key="6">
    <source>
        <dbReference type="SMART" id="SM00228"/>
    </source>
</evidence>
<sequence>MQGTRTRNFLGVIGPHVVTMVLTLIVAAFVFNGRDGRSASDGPIFREAARPPLPSSPPEGRSPEAPAPVDRPGIVDVGGNADELNNIGVYESVNRAVVNISTSATVRGLFQDAEVSGSGSGFVINDDGYILTNHHVVEGADVVQVGLFDGSVLDARVVGTDPSNDVAVIRVSAPAETLFPVVLGESSDLRVGQKVLALGNPFGLERTLTTGIVSSLDRSLEAQNGRMIRGVIQTDASINPGNSGGPLLNARGEVIGMTTAIYSKVGQSAGIGFAVPITMIKRVLRPLVEQGFVERATLGISRVYSLDQGLLVLGVEPGGPADRAGIRPLRVRYVREGPFVRARIDPDSADVIRAIDGIRVESVSEMLTEVESHAPGETITVTVLRNGGSEEIEVPLGRTIIR</sequence>
<evidence type="ECO:0000313" key="7">
    <source>
        <dbReference type="EMBL" id="QDV33311.1"/>
    </source>
</evidence>
<comment type="similarity">
    <text evidence="1">Belongs to the peptidase S1C family.</text>
</comment>
<dbReference type="InterPro" id="IPR043504">
    <property type="entry name" value="Peptidase_S1_PA_chymotrypsin"/>
</dbReference>
<dbReference type="Pfam" id="PF13365">
    <property type="entry name" value="Trypsin_2"/>
    <property type="match status" value="1"/>
</dbReference>
<dbReference type="AlphaFoldDB" id="A0A518GXJ7"/>
<evidence type="ECO:0000256" key="3">
    <source>
        <dbReference type="ARBA" id="ARBA00022801"/>
    </source>
</evidence>
<dbReference type="RefSeq" id="WP_145267703.1">
    <property type="nucleotide sequence ID" value="NZ_CP036426.1"/>
</dbReference>
<keyword evidence="5" id="KW-1133">Transmembrane helix</keyword>
<keyword evidence="5" id="KW-0812">Transmembrane</keyword>
<dbReference type="Proteomes" id="UP000317835">
    <property type="component" value="Chromosome"/>
</dbReference>
<evidence type="ECO:0000256" key="1">
    <source>
        <dbReference type="ARBA" id="ARBA00010541"/>
    </source>
</evidence>
<keyword evidence="2 7" id="KW-0645">Protease</keyword>
<dbReference type="Gene3D" id="2.40.10.10">
    <property type="entry name" value="Trypsin-like serine proteases"/>
    <property type="match status" value="2"/>
</dbReference>
<dbReference type="PANTHER" id="PTHR43343">
    <property type="entry name" value="PEPTIDASE S12"/>
    <property type="match status" value="1"/>
</dbReference>
<organism evidence="7 8">
    <name type="scientific">Tautonia plasticadhaerens</name>
    <dbReference type="NCBI Taxonomy" id="2527974"/>
    <lineage>
        <taxon>Bacteria</taxon>
        <taxon>Pseudomonadati</taxon>
        <taxon>Planctomycetota</taxon>
        <taxon>Planctomycetia</taxon>
        <taxon>Isosphaerales</taxon>
        <taxon>Isosphaeraceae</taxon>
        <taxon>Tautonia</taxon>
    </lineage>
</organism>
<dbReference type="InterPro" id="IPR009003">
    <property type="entry name" value="Peptidase_S1_PA"/>
</dbReference>
<dbReference type="SMART" id="SM00228">
    <property type="entry name" value="PDZ"/>
    <property type="match status" value="1"/>
</dbReference>
<dbReference type="InterPro" id="IPR051201">
    <property type="entry name" value="Chloro_Bact_Ser_Proteases"/>
</dbReference>
<gene>
    <name evidence="7" type="primary">htrA_1</name>
    <name evidence="7" type="ORF">ElP_11820</name>
</gene>
<keyword evidence="5" id="KW-0472">Membrane</keyword>
<feature type="domain" description="PDZ" evidence="6">
    <location>
        <begin position="296"/>
        <end position="387"/>
    </location>
</feature>
<evidence type="ECO:0000313" key="8">
    <source>
        <dbReference type="Proteomes" id="UP000317835"/>
    </source>
</evidence>
<protein>
    <submittedName>
        <fullName evidence="7">Serine protease HtrA</fullName>
    </submittedName>
</protein>
<keyword evidence="8" id="KW-1185">Reference proteome</keyword>
<evidence type="ECO:0000256" key="2">
    <source>
        <dbReference type="ARBA" id="ARBA00022670"/>
    </source>
</evidence>
<reference evidence="7 8" key="1">
    <citation type="submission" date="2019-02" db="EMBL/GenBank/DDBJ databases">
        <title>Deep-cultivation of Planctomycetes and their phenomic and genomic characterization uncovers novel biology.</title>
        <authorList>
            <person name="Wiegand S."/>
            <person name="Jogler M."/>
            <person name="Boedeker C."/>
            <person name="Pinto D."/>
            <person name="Vollmers J."/>
            <person name="Rivas-Marin E."/>
            <person name="Kohn T."/>
            <person name="Peeters S.H."/>
            <person name="Heuer A."/>
            <person name="Rast P."/>
            <person name="Oberbeckmann S."/>
            <person name="Bunk B."/>
            <person name="Jeske O."/>
            <person name="Meyerdierks A."/>
            <person name="Storesund J.E."/>
            <person name="Kallscheuer N."/>
            <person name="Luecker S."/>
            <person name="Lage O.M."/>
            <person name="Pohl T."/>
            <person name="Merkel B.J."/>
            <person name="Hornburger P."/>
            <person name="Mueller R.-W."/>
            <person name="Bruemmer F."/>
            <person name="Labrenz M."/>
            <person name="Spormann A.M."/>
            <person name="Op den Camp H."/>
            <person name="Overmann J."/>
            <person name="Amann R."/>
            <person name="Jetten M.S.M."/>
            <person name="Mascher T."/>
            <person name="Medema M.H."/>
            <person name="Devos D.P."/>
            <person name="Kaster A.-K."/>
            <person name="Ovreas L."/>
            <person name="Rohde M."/>
            <person name="Galperin M.Y."/>
            <person name="Jogler C."/>
        </authorList>
    </citation>
    <scope>NUCLEOTIDE SEQUENCE [LARGE SCALE GENOMIC DNA]</scope>
    <source>
        <strain evidence="7 8">ElP</strain>
    </source>
</reference>
<accession>A0A518GXJ7</accession>
<evidence type="ECO:0000256" key="5">
    <source>
        <dbReference type="SAM" id="Phobius"/>
    </source>
</evidence>
<evidence type="ECO:0000256" key="4">
    <source>
        <dbReference type="SAM" id="MobiDB-lite"/>
    </source>
</evidence>
<dbReference type="InterPro" id="IPR036034">
    <property type="entry name" value="PDZ_sf"/>
</dbReference>
<dbReference type="InterPro" id="IPR001940">
    <property type="entry name" value="Peptidase_S1C"/>
</dbReference>
<dbReference type="PANTHER" id="PTHR43343:SF3">
    <property type="entry name" value="PROTEASE DO-LIKE 8, CHLOROPLASTIC"/>
    <property type="match status" value="1"/>
</dbReference>
<dbReference type="SUPFAM" id="SSF50494">
    <property type="entry name" value="Trypsin-like serine proteases"/>
    <property type="match status" value="1"/>
</dbReference>
<dbReference type="KEGG" id="tpla:ElP_11820"/>
<dbReference type="Pfam" id="PF13180">
    <property type="entry name" value="PDZ_2"/>
    <property type="match status" value="1"/>
</dbReference>
<dbReference type="GO" id="GO:0004252">
    <property type="term" value="F:serine-type endopeptidase activity"/>
    <property type="evidence" value="ECO:0007669"/>
    <property type="project" value="InterPro"/>
</dbReference>
<dbReference type="EMBL" id="CP036426">
    <property type="protein sequence ID" value="QDV33311.1"/>
    <property type="molecule type" value="Genomic_DNA"/>
</dbReference>
<feature type="transmembrane region" description="Helical" evidence="5">
    <location>
        <begin position="12"/>
        <end position="31"/>
    </location>
</feature>
<name>A0A518GXJ7_9BACT</name>
<dbReference type="OrthoDB" id="248175at2"/>
<keyword evidence="3" id="KW-0378">Hydrolase</keyword>
<dbReference type="InterPro" id="IPR001478">
    <property type="entry name" value="PDZ"/>
</dbReference>
<dbReference type="Gene3D" id="2.30.42.10">
    <property type="match status" value="1"/>
</dbReference>